<dbReference type="SUPFAM" id="SSF53067">
    <property type="entry name" value="Actin-like ATPase domain"/>
    <property type="match status" value="1"/>
</dbReference>
<evidence type="ECO:0000256" key="1">
    <source>
        <dbReference type="HAMAP-Rule" id="MF_01087"/>
    </source>
</evidence>
<organism evidence="2 3">
    <name type="scientific">Methanofervidicoccus abyssi</name>
    <dbReference type="NCBI Taxonomy" id="2082189"/>
    <lineage>
        <taxon>Archaea</taxon>
        <taxon>Methanobacteriati</taxon>
        <taxon>Methanobacteriota</taxon>
        <taxon>Methanomada group</taxon>
        <taxon>Methanococci</taxon>
        <taxon>Methanococcales</taxon>
        <taxon>Methanofervidicoccus</taxon>
    </lineage>
</organism>
<comment type="caution">
    <text evidence="2">The sequence shown here is derived from an EMBL/GenBank/DDBJ whole genome shotgun (WGS) entry which is preliminary data.</text>
</comment>
<sequence length="326" mass="35994">MITVGIDHGTSGIKVCIRENGKNTFFILSRSEIKNRSFIQELSKYVNPNNIDLISVCYSMGDGIDRILPIEKVKNRGIVSIEGVGEKIGGGTKVFDEIKESDIPAVVIPGLHRGIKCLDRRFRALYSHIASPEKLCMAYSAYKLLQLRDFILSDISSNTVTLIVRDGKVFGGFDACIGAVGLLHGPIDLEMIREIDSKKITANEAFSTGGIIKIIKDRYRGVENTLEEILRCYKKDNRCVLAIESLVLSVAMEINALMVLNPNRDVVLTGSLVNIREFAIPERLKEYIDGNFYLLKGESGALGGALIAEDILKGVRNILGIEVDCR</sequence>
<accession>A0A401HNI1</accession>
<evidence type="ECO:0000313" key="2">
    <source>
        <dbReference type="EMBL" id="GBF35790.1"/>
    </source>
</evidence>
<protein>
    <recommendedName>
        <fullName evidence="1">UPF0285 protein MHHB_P0015</fullName>
    </recommendedName>
</protein>
<dbReference type="OrthoDB" id="235676at2157"/>
<gene>
    <name evidence="2" type="ORF">MHHB_P0015</name>
</gene>
<proteinExistence type="inferred from homology"/>
<dbReference type="AlphaFoldDB" id="A0A401HNI1"/>
<dbReference type="InterPro" id="IPR043129">
    <property type="entry name" value="ATPase_NBD"/>
</dbReference>
<reference evidence="2 3" key="1">
    <citation type="journal article" date="2019" name="Int. J. Syst. Evol. Microbiol.">
        <title>Methanofervidicoccus abyssi gen. nov., sp. nov., a hydrogenotrophic methanogen, isolated from a hydrothermal vent chimney in the Mid-Cayman Spreading Center, the Caribbean Sea.</title>
        <authorList>
            <person name="Sakai S."/>
            <person name="Takaki Y."/>
            <person name="Miyazaki M."/>
            <person name="Ogawara M."/>
            <person name="Yanagawa K."/>
            <person name="Miyazaki J."/>
            <person name="Takai K."/>
        </authorList>
    </citation>
    <scope>NUCLEOTIDE SEQUENCE [LARGE SCALE GENOMIC DNA]</scope>
    <source>
        <strain evidence="2 3">HHB</strain>
    </source>
</reference>
<keyword evidence="3" id="KW-1185">Reference proteome</keyword>
<dbReference type="NCBIfam" id="TIGR03281">
    <property type="entry name" value="methan_mark_12"/>
    <property type="match status" value="1"/>
</dbReference>
<evidence type="ECO:0000313" key="3">
    <source>
        <dbReference type="Proteomes" id="UP000290527"/>
    </source>
</evidence>
<dbReference type="Proteomes" id="UP000290527">
    <property type="component" value="Unassembled WGS sequence"/>
</dbReference>
<comment type="similarity">
    <text evidence="1">Belongs to the UPF0285 family.</text>
</comment>
<dbReference type="HAMAP" id="MF_01087">
    <property type="entry name" value="UPF0285"/>
    <property type="match status" value="1"/>
</dbReference>
<dbReference type="RefSeq" id="WP_131006589.1">
    <property type="nucleotide sequence ID" value="NZ_BFAX01000001.1"/>
</dbReference>
<name>A0A401HNI1_9EURY</name>
<dbReference type="EMBL" id="BFAX01000001">
    <property type="protein sequence ID" value="GBF35790.1"/>
    <property type="molecule type" value="Genomic_DNA"/>
</dbReference>
<dbReference type="PIRSF" id="PIRSF018783">
    <property type="entry name" value="UCP018783"/>
    <property type="match status" value="1"/>
</dbReference>
<dbReference type="InterPro" id="IPR016735">
    <property type="entry name" value="Methan_mark_12"/>
</dbReference>